<dbReference type="PANTHER" id="PTHR33491">
    <property type="entry name" value="OSJNBA0016N04.9 PROTEIN"/>
    <property type="match status" value="1"/>
</dbReference>
<feature type="signal peptide" evidence="3">
    <location>
        <begin position="1"/>
        <end position="23"/>
    </location>
</feature>
<reference evidence="5" key="1">
    <citation type="journal article" date="2017" name="Nature">
        <title>The genome of Chenopodium quinoa.</title>
        <authorList>
            <person name="Jarvis D.E."/>
            <person name="Ho Y.S."/>
            <person name="Lightfoot D.J."/>
            <person name="Schmoeckel S.M."/>
            <person name="Li B."/>
            <person name="Borm T.J.A."/>
            <person name="Ohyanagi H."/>
            <person name="Mineta K."/>
            <person name="Michell C.T."/>
            <person name="Saber N."/>
            <person name="Kharbatia N.M."/>
            <person name="Rupper R.R."/>
            <person name="Sharp A.R."/>
            <person name="Dally N."/>
            <person name="Boughton B.A."/>
            <person name="Woo Y.H."/>
            <person name="Gao G."/>
            <person name="Schijlen E.G.W.M."/>
            <person name="Guo X."/>
            <person name="Momin A.A."/>
            <person name="Negrao S."/>
            <person name="Al-Babili S."/>
            <person name="Gehring C."/>
            <person name="Roessner U."/>
            <person name="Jung C."/>
            <person name="Murphy K."/>
            <person name="Arold S.T."/>
            <person name="Gojobori T."/>
            <person name="van der Linden C.G."/>
            <person name="van Loo E.N."/>
            <person name="Jellen E.N."/>
            <person name="Maughan P.J."/>
            <person name="Tester M."/>
        </authorList>
    </citation>
    <scope>NUCLEOTIDE SEQUENCE [LARGE SCALE GENOMIC DNA]</scope>
    <source>
        <strain evidence="5">cv. PI 614886</strain>
    </source>
</reference>
<keyword evidence="2 3" id="KW-0732">Signal</keyword>
<dbReference type="Gramene" id="AUR62013526-RA">
    <property type="protein sequence ID" value="AUR62013526-RA:cds"/>
    <property type="gene ID" value="AUR62013526"/>
</dbReference>
<evidence type="ECO:0000256" key="2">
    <source>
        <dbReference type="ARBA" id="ARBA00022729"/>
    </source>
</evidence>
<comment type="subcellular location">
    <subcellularLocation>
        <location evidence="1">Membrane</location>
        <topology evidence="1">Single-pass membrane protein</topology>
    </subcellularLocation>
</comment>
<dbReference type="GO" id="GO:0016020">
    <property type="term" value="C:membrane"/>
    <property type="evidence" value="ECO:0007669"/>
    <property type="project" value="UniProtKB-SubCell"/>
</dbReference>
<sequence>MLNLYTLLVSIIILCCSWKPCQQRQDTDCLHRCGSINIPYPFGIGPPDGKGCYSNPKFAVSCNSSTPSPIPVLSKFNLEILEIQRSGRKGSWGSLIVKIPTLSTCSRNNNSTEAKWMSNNLTDSPFRFAGDAVDGNVFASVGCDGHAVFYNETGGMIAGCTSVCSPDNSPSAGAVTVSRSKCYGYRCCQVQLTSVHKHFMELKQYGISVGTTNTSGFCRTAFLIGKKYLEAGPPLASGITAVPVVLKWGYAPTWFRKHAYLI</sequence>
<evidence type="ECO:0000313" key="5">
    <source>
        <dbReference type="EnsemblPlants" id="AUR62013526-RA:cds"/>
    </source>
</evidence>
<dbReference type="EnsemblPlants" id="AUR62013526-RA">
    <property type="protein sequence ID" value="AUR62013526-RA:cds"/>
    <property type="gene ID" value="AUR62013526"/>
</dbReference>
<feature type="chain" id="PRO_5031254878" description="Wall-associated receptor kinase galacturonan-binding domain-containing protein" evidence="3">
    <location>
        <begin position="24"/>
        <end position="262"/>
    </location>
</feature>
<protein>
    <recommendedName>
        <fullName evidence="4">Wall-associated receptor kinase galacturonan-binding domain-containing protein</fullName>
    </recommendedName>
</protein>
<dbReference type="InterPro" id="IPR025287">
    <property type="entry name" value="WAK_GUB"/>
</dbReference>
<keyword evidence="6" id="KW-1185">Reference proteome</keyword>
<proteinExistence type="predicted"/>
<dbReference type="GO" id="GO:0030247">
    <property type="term" value="F:polysaccharide binding"/>
    <property type="evidence" value="ECO:0007669"/>
    <property type="project" value="InterPro"/>
</dbReference>
<evidence type="ECO:0000313" key="6">
    <source>
        <dbReference type="Proteomes" id="UP000596660"/>
    </source>
</evidence>
<organism evidence="5 6">
    <name type="scientific">Chenopodium quinoa</name>
    <name type="common">Quinoa</name>
    <dbReference type="NCBI Taxonomy" id="63459"/>
    <lineage>
        <taxon>Eukaryota</taxon>
        <taxon>Viridiplantae</taxon>
        <taxon>Streptophyta</taxon>
        <taxon>Embryophyta</taxon>
        <taxon>Tracheophyta</taxon>
        <taxon>Spermatophyta</taxon>
        <taxon>Magnoliopsida</taxon>
        <taxon>eudicotyledons</taxon>
        <taxon>Gunneridae</taxon>
        <taxon>Pentapetalae</taxon>
        <taxon>Caryophyllales</taxon>
        <taxon>Chenopodiaceae</taxon>
        <taxon>Chenopodioideae</taxon>
        <taxon>Atripliceae</taxon>
        <taxon>Chenopodium</taxon>
    </lineage>
</organism>
<feature type="domain" description="Wall-associated receptor kinase galacturonan-binding" evidence="4">
    <location>
        <begin position="29"/>
        <end position="86"/>
    </location>
</feature>
<dbReference type="Proteomes" id="UP000596660">
    <property type="component" value="Unplaced"/>
</dbReference>
<name>A0A803LHS9_CHEQI</name>
<accession>A0A803LHS9</accession>
<evidence type="ECO:0000256" key="3">
    <source>
        <dbReference type="SAM" id="SignalP"/>
    </source>
</evidence>
<evidence type="ECO:0000256" key="1">
    <source>
        <dbReference type="ARBA" id="ARBA00004167"/>
    </source>
</evidence>
<evidence type="ECO:0000259" key="4">
    <source>
        <dbReference type="Pfam" id="PF13947"/>
    </source>
</evidence>
<dbReference type="Pfam" id="PF13947">
    <property type="entry name" value="GUB_WAK_bind"/>
    <property type="match status" value="1"/>
</dbReference>
<dbReference type="AlphaFoldDB" id="A0A803LHS9"/>
<reference evidence="5" key="2">
    <citation type="submission" date="2021-03" db="UniProtKB">
        <authorList>
            <consortium name="EnsemblPlants"/>
        </authorList>
    </citation>
    <scope>IDENTIFICATION</scope>
</reference>